<feature type="domain" description="UBC core" evidence="4">
    <location>
        <begin position="647"/>
        <end position="807"/>
    </location>
</feature>
<dbReference type="InterPro" id="IPR016135">
    <property type="entry name" value="UBQ-conjugating_enzyme/RWD"/>
</dbReference>
<comment type="caution">
    <text evidence="5">The sequence shown here is derived from an EMBL/GenBank/DDBJ whole genome shotgun (WGS) entry which is preliminary data.</text>
</comment>
<proteinExistence type="predicted"/>
<feature type="region of interest" description="Disordered" evidence="3">
    <location>
        <begin position="42"/>
        <end position="83"/>
    </location>
</feature>
<evidence type="ECO:0000313" key="6">
    <source>
        <dbReference type="Proteomes" id="UP000007148"/>
    </source>
</evidence>
<dbReference type="SUPFAM" id="SSF54495">
    <property type="entry name" value="UBC-like"/>
    <property type="match status" value="1"/>
</dbReference>
<dbReference type="OrthoDB" id="47801at2759"/>
<dbReference type="InParanoid" id="G4TMG2"/>
<evidence type="ECO:0000313" key="5">
    <source>
        <dbReference type="EMBL" id="CCA72505.1"/>
    </source>
</evidence>
<dbReference type="Pfam" id="PF00179">
    <property type="entry name" value="UQ_con"/>
    <property type="match status" value="1"/>
</dbReference>
<evidence type="ECO:0000259" key="4">
    <source>
        <dbReference type="PROSITE" id="PS50127"/>
    </source>
</evidence>
<feature type="region of interest" description="Disordered" evidence="3">
    <location>
        <begin position="270"/>
        <end position="294"/>
    </location>
</feature>
<keyword evidence="6" id="KW-1185">Reference proteome</keyword>
<evidence type="ECO:0000256" key="2">
    <source>
        <dbReference type="ARBA" id="ARBA00022786"/>
    </source>
</evidence>
<dbReference type="Gene3D" id="3.10.110.10">
    <property type="entry name" value="Ubiquitin Conjugating Enzyme"/>
    <property type="match status" value="1"/>
</dbReference>
<dbReference type="InterPro" id="IPR000608">
    <property type="entry name" value="UBC"/>
</dbReference>
<dbReference type="CDD" id="cd23810">
    <property type="entry name" value="UBCc_BIRC6"/>
    <property type="match status" value="1"/>
</dbReference>
<gene>
    <name evidence="5" type="ORF">PIIN_06442</name>
</gene>
<dbReference type="OMA" id="FEWLETI"/>
<dbReference type="eggNOG" id="KOG0895">
    <property type="taxonomic scope" value="Eukaryota"/>
</dbReference>
<organism evidence="5 6">
    <name type="scientific">Serendipita indica (strain DSM 11827)</name>
    <name type="common">Root endophyte fungus</name>
    <name type="synonym">Piriformospora indica</name>
    <dbReference type="NCBI Taxonomy" id="1109443"/>
    <lineage>
        <taxon>Eukaryota</taxon>
        <taxon>Fungi</taxon>
        <taxon>Dikarya</taxon>
        <taxon>Basidiomycota</taxon>
        <taxon>Agaricomycotina</taxon>
        <taxon>Agaricomycetes</taxon>
        <taxon>Sebacinales</taxon>
        <taxon>Serendipitaceae</taxon>
        <taxon>Serendipita</taxon>
    </lineage>
</organism>
<dbReference type="Proteomes" id="UP000007148">
    <property type="component" value="Unassembled WGS sequence"/>
</dbReference>
<protein>
    <recommendedName>
        <fullName evidence="4">UBC core domain-containing protein</fullName>
    </recommendedName>
</protein>
<dbReference type="STRING" id="1109443.G4TMG2"/>
<evidence type="ECO:0000256" key="1">
    <source>
        <dbReference type="ARBA" id="ARBA00022679"/>
    </source>
</evidence>
<reference evidence="5 6" key="1">
    <citation type="journal article" date="2011" name="PLoS Pathog.">
        <title>Endophytic Life Strategies Decoded by Genome and Transcriptome Analyses of the Mutualistic Root Symbiont Piriformospora indica.</title>
        <authorList>
            <person name="Zuccaro A."/>
            <person name="Lahrmann U."/>
            <person name="Guldener U."/>
            <person name="Langen G."/>
            <person name="Pfiffi S."/>
            <person name="Biedenkopf D."/>
            <person name="Wong P."/>
            <person name="Samans B."/>
            <person name="Grimm C."/>
            <person name="Basiewicz M."/>
            <person name="Murat C."/>
            <person name="Martin F."/>
            <person name="Kogel K.H."/>
        </authorList>
    </citation>
    <scope>NUCLEOTIDE SEQUENCE [LARGE SCALE GENOMIC DNA]</scope>
    <source>
        <strain evidence="5 6">DSM 11827</strain>
    </source>
</reference>
<dbReference type="SMART" id="SM00212">
    <property type="entry name" value="UBCc"/>
    <property type="match status" value="1"/>
</dbReference>
<dbReference type="AlphaFoldDB" id="G4TMG2"/>
<dbReference type="HOGENOM" id="CLU_310610_0_0_1"/>
<dbReference type="EMBL" id="CAFZ01000168">
    <property type="protein sequence ID" value="CCA72505.1"/>
    <property type="molecule type" value="Genomic_DNA"/>
</dbReference>
<keyword evidence="1" id="KW-0808">Transferase</keyword>
<dbReference type="GO" id="GO:0061631">
    <property type="term" value="F:ubiquitin conjugating enzyme activity"/>
    <property type="evidence" value="ECO:0007669"/>
    <property type="project" value="TreeGrafter"/>
</dbReference>
<evidence type="ECO:0000256" key="3">
    <source>
        <dbReference type="SAM" id="MobiDB-lite"/>
    </source>
</evidence>
<keyword evidence="2" id="KW-0833">Ubl conjugation pathway</keyword>
<feature type="compositionally biased region" description="Acidic residues" evidence="3">
    <location>
        <begin position="66"/>
        <end position="83"/>
    </location>
</feature>
<name>G4TMG2_SERID</name>
<dbReference type="PANTHER" id="PTHR46116">
    <property type="entry name" value="(E3-INDEPENDENT) E2 UBIQUITIN-CONJUGATING ENZYME"/>
    <property type="match status" value="1"/>
</dbReference>
<dbReference type="PANTHER" id="PTHR46116:SF15">
    <property type="entry name" value="(E3-INDEPENDENT) E2 UBIQUITIN-CONJUGATING ENZYME"/>
    <property type="match status" value="1"/>
</dbReference>
<dbReference type="PROSITE" id="PS50127">
    <property type="entry name" value="UBC_2"/>
    <property type="match status" value="1"/>
</dbReference>
<dbReference type="CDD" id="cd14291">
    <property type="entry name" value="UBA1_NUB1_like"/>
    <property type="match status" value="1"/>
</dbReference>
<sequence length="887" mass="97169">MDGKISQLVEMGASVAQAKAALADHKDVMTAAEHIFDGKYDHVVEDDDEIPAPVASGSKTTRKEESEDDDEDEEMQDDEDEDDGEVCYAEYDSDFGDGPATARKTTDIDPYAGIFFSKDRKEEVIEIEETPEYVLLEDGETRVPLMTQGEWMRGCPEGGEQGFLFSLYQNLSSDPCPCPYQCGQVCIREKKDFFTLYPDFKQYTSHVSKLVRHVCTGCSKPYCLACGESYSQTEKARPGIGADDPLFHCGNLQGLMIGMGLAIVQMQHDSQDASSKDLQTPSSPDEPEKKKRKLGTSLKSVVPGFLSGPSEDDEAAKKKSGIGYAGNVKEDMSGQLEALASQKARDASMAELLAAVREYLPSVRRAGGGRASDFLVHPTTLAHIRRRFNVLCSTLLRNDSLSDMSDRSALYSELFSWLETISNHEALASIMGMPIMVVASVKDVVIRKSANNAGSTKERTIIYEGSSGPRELLESIVIQAEAALKGLEGIIKAREAKRDPENMTEEQKRMTNLNKGKKPLSGFDEENDKLLKFCSGILNTAAAIDRSLTEIKGNAFMDRMYKSLPRLSAASQANTSTSLDLDDKAVLKSGASEAEARAVYEQWATKARFEYCDLEVKNAHGASSSPPNYKFSYNSDARMLVNSDMPKRSLAIARELAVLTTNLPVSWNSSVFLRVDESRVDIIKALITGPDGTPYENGCYLFDIFLGASYNHTPPLVKYLTTNNGTYRFNPNLYAEGKVCLSLLGTWEGPGWISGKSTLLQVLISIQSMILCEEPYLNEPGWASQAGTPASKAYSANVRRMVVNTAMLGNLKNPPEPFEDVIRTHFRLKAKAITEQLDRWLKMDDGNATSGANNGGLSTNGGSAGAAFQQDVAELKALLRDLANEGQ</sequence>
<accession>G4TMG2</accession>